<dbReference type="EMBL" id="ML738398">
    <property type="protein sequence ID" value="KAE8307809.1"/>
    <property type="molecule type" value="Genomic_DNA"/>
</dbReference>
<protein>
    <recommendedName>
        <fullName evidence="3">Fungal N-terminal domain-containing protein</fullName>
    </recommendedName>
</protein>
<name>A0A5N6VI15_9EURO</name>
<dbReference type="AlphaFoldDB" id="A0A5N6VI15"/>
<evidence type="ECO:0008006" key="3">
    <source>
        <dbReference type="Google" id="ProtNLM"/>
    </source>
</evidence>
<dbReference type="Proteomes" id="UP000325433">
    <property type="component" value="Unassembled WGS sequence"/>
</dbReference>
<proteinExistence type="predicted"/>
<evidence type="ECO:0000313" key="2">
    <source>
        <dbReference type="Proteomes" id="UP000325433"/>
    </source>
</evidence>
<organism evidence="1 2">
    <name type="scientific">Aspergillus transmontanensis</name>
    <dbReference type="NCBI Taxonomy" id="1034304"/>
    <lineage>
        <taxon>Eukaryota</taxon>
        <taxon>Fungi</taxon>
        <taxon>Dikarya</taxon>
        <taxon>Ascomycota</taxon>
        <taxon>Pezizomycotina</taxon>
        <taxon>Eurotiomycetes</taxon>
        <taxon>Eurotiomycetidae</taxon>
        <taxon>Eurotiales</taxon>
        <taxon>Aspergillaceae</taxon>
        <taxon>Aspergillus</taxon>
        <taxon>Aspergillus subgen. Circumdati</taxon>
    </lineage>
</organism>
<gene>
    <name evidence="1" type="ORF">BDV41DRAFT_568783</name>
</gene>
<keyword evidence="2" id="KW-1185">Reference proteome</keyword>
<evidence type="ECO:0000313" key="1">
    <source>
        <dbReference type="EMBL" id="KAE8307809.1"/>
    </source>
</evidence>
<reference evidence="2" key="1">
    <citation type="submission" date="2019-04" db="EMBL/GenBank/DDBJ databases">
        <title>Friends and foes A comparative genomics studyof 23 Aspergillus species from section Flavi.</title>
        <authorList>
            <consortium name="DOE Joint Genome Institute"/>
            <person name="Kjaerbolling I."/>
            <person name="Vesth T."/>
            <person name="Frisvad J.C."/>
            <person name="Nybo J.L."/>
            <person name="Theobald S."/>
            <person name="Kildgaard S."/>
            <person name="Isbrandt T."/>
            <person name="Kuo A."/>
            <person name="Sato A."/>
            <person name="Lyhne E.K."/>
            <person name="Kogle M.E."/>
            <person name="Wiebenga A."/>
            <person name="Kun R.S."/>
            <person name="Lubbers R.J."/>
            <person name="Makela M.R."/>
            <person name="Barry K."/>
            <person name="Chovatia M."/>
            <person name="Clum A."/>
            <person name="Daum C."/>
            <person name="Haridas S."/>
            <person name="He G."/>
            <person name="LaButti K."/>
            <person name="Lipzen A."/>
            <person name="Mondo S."/>
            <person name="Riley R."/>
            <person name="Salamov A."/>
            <person name="Simmons B.A."/>
            <person name="Magnuson J.K."/>
            <person name="Henrissat B."/>
            <person name="Mortensen U.H."/>
            <person name="Larsen T.O."/>
            <person name="Devries R.P."/>
            <person name="Grigoriev I.V."/>
            <person name="Machida M."/>
            <person name="Baker S.E."/>
            <person name="Andersen M.R."/>
        </authorList>
    </citation>
    <scope>NUCLEOTIDE SEQUENCE [LARGE SCALE GENOMIC DNA]</scope>
    <source>
        <strain evidence="2">CBS 130015</strain>
    </source>
</reference>
<sequence>MVDPTSVIGTVAAVLQLAQSACKAALELYNFCSVVQNAPQEIISISQNAQAFYMVISDLERALRSGTVATVVSGDVEITTTLETLKIPIENCSLACEVPMEKLIPHLPVDSSSQAVVTTDTSGGTSQIQRRRFSRGNVMWFFKRKQILALEADLKRTNTALGTSLSSAILFVSVWPSCVAENVLICP</sequence>
<accession>A0A5N6VI15</accession>